<dbReference type="AlphaFoldDB" id="A0A7N0TF78"/>
<accession>A0A7N0TF78</accession>
<dbReference type="Pfam" id="PF03080">
    <property type="entry name" value="Neprosin"/>
    <property type="match status" value="1"/>
</dbReference>
<sequence>MACSCCYGLPYNHHHHRNQPLSPPVISSLLCFLLVVASPLVCADDSSDFGRRNQTLRPDEELRKMKLIRDHLQKINKPPVKTIQSPDGDIIDCVRTHQQPAFDHPQLTGQQPLDAPERPTGQNPSEELPEDYQLWRLSGESCPDGTIPIRRSTEADVLRASSIRRHGRKSTKNVRRDSSSTGHEHAVGYVSGDEYYGAKASINVWAPKVTSPYEFSLSQMWVISGSFSDDLNTIEAGWQVSPELYGDNYPRFFTYWTTDAYQATGCYNLLCSGFVQTNNKIAIGAAISPMSAYRGGQFDISLLIWKDPKHGNWWLEFGSGLLVGYWPAFLFTHLRDHATMVQYGGEIVNSRPNGMHTATQMGSGHFSGEGFGKASYFRNLQVVDWDNSLISVKNLRVLADHPNCYDIRGGVNRVWGNYFYYGGPGRNVRCP</sequence>
<dbReference type="Gene3D" id="3.90.1320.10">
    <property type="entry name" value="Outer-capsid protein sigma 3, large lobe"/>
    <property type="match status" value="1"/>
</dbReference>
<name>A0A7N0TF78_KALFE</name>
<keyword evidence="5" id="KW-1185">Reference proteome</keyword>
<dbReference type="InterPro" id="IPR053168">
    <property type="entry name" value="Glutamic_endopeptidase"/>
</dbReference>
<organism evidence="4 5">
    <name type="scientific">Kalanchoe fedtschenkoi</name>
    <name type="common">Lavender scallops</name>
    <name type="synonym">South American air plant</name>
    <dbReference type="NCBI Taxonomy" id="63787"/>
    <lineage>
        <taxon>Eukaryota</taxon>
        <taxon>Viridiplantae</taxon>
        <taxon>Streptophyta</taxon>
        <taxon>Embryophyta</taxon>
        <taxon>Tracheophyta</taxon>
        <taxon>Spermatophyta</taxon>
        <taxon>Magnoliopsida</taxon>
        <taxon>eudicotyledons</taxon>
        <taxon>Gunneridae</taxon>
        <taxon>Pentapetalae</taxon>
        <taxon>Saxifragales</taxon>
        <taxon>Crassulaceae</taxon>
        <taxon>Kalanchoe</taxon>
    </lineage>
</organism>
<proteinExistence type="predicted"/>
<feature type="chain" id="PRO_5029538499" description="Neprosin PEP catalytic domain-containing protein" evidence="2">
    <location>
        <begin position="44"/>
        <end position="431"/>
    </location>
</feature>
<feature type="region of interest" description="Disordered" evidence="1">
    <location>
        <begin position="164"/>
        <end position="184"/>
    </location>
</feature>
<dbReference type="OMA" id="CVASHQQ"/>
<dbReference type="Proteomes" id="UP000594263">
    <property type="component" value="Unplaced"/>
</dbReference>
<feature type="region of interest" description="Disordered" evidence="1">
    <location>
        <begin position="102"/>
        <end position="127"/>
    </location>
</feature>
<feature type="signal peptide" evidence="2">
    <location>
        <begin position="1"/>
        <end position="43"/>
    </location>
</feature>
<protein>
    <recommendedName>
        <fullName evidence="3">Neprosin PEP catalytic domain-containing protein</fullName>
    </recommendedName>
</protein>
<reference evidence="4" key="1">
    <citation type="submission" date="2021-01" db="UniProtKB">
        <authorList>
            <consortium name="EnsemblPlants"/>
        </authorList>
    </citation>
    <scope>IDENTIFICATION</scope>
</reference>
<dbReference type="Pfam" id="PF14365">
    <property type="entry name" value="Neprosin_AP"/>
    <property type="match status" value="1"/>
</dbReference>
<keyword evidence="2" id="KW-0732">Signal</keyword>
<evidence type="ECO:0000313" key="4">
    <source>
        <dbReference type="EnsemblPlants" id="Kaladp0034s0063.1.v1.1"/>
    </source>
</evidence>
<dbReference type="FunFam" id="3.90.1320.10:FF:000001">
    <property type="entry name" value="Putative carboxyl-terminal proteinase"/>
    <property type="match status" value="1"/>
</dbReference>
<feature type="compositionally biased region" description="Basic and acidic residues" evidence="1">
    <location>
        <begin position="174"/>
        <end position="184"/>
    </location>
</feature>
<dbReference type="InterPro" id="IPR025521">
    <property type="entry name" value="Neprosin_propep"/>
</dbReference>
<evidence type="ECO:0000259" key="3">
    <source>
        <dbReference type="PROSITE" id="PS52045"/>
    </source>
</evidence>
<evidence type="ECO:0000256" key="1">
    <source>
        <dbReference type="SAM" id="MobiDB-lite"/>
    </source>
</evidence>
<dbReference type="PANTHER" id="PTHR31589:SF254">
    <property type="entry name" value="OS01G0547133 PROTEIN"/>
    <property type="match status" value="1"/>
</dbReference>
<evidence type="ECO:0000256" key="2">
    <source>
        <dbReference type="SAM" id="SignalP"/>
    </source>
</evidence>
<dbReference type="EnsemblPlants" id="Kaladp0034s0063.1.v1.1">
    <property type="protein sequence ID" value="Kaladp0034s0063.1.v1.1"/>
    <property type="gene ID" value="Kaladp0034s0063.v1.1"/>
</dbReference>
<dbReference type="Gramene" id="Kaladp0034s0063.1.v1.1">
    <property type="protein sequence ID" value="Kaladp0034s0063.1.v1.1"/>
    <property type="gene ID" value="Kaladp0034s0063.v1.1"/>
</dbReference>
<dbReference type="InterPro" id="IPR004314">
    <property type="entry name" value="Neprosin"/>
</dbReference>
<feature type="compositionally biased region" description="Basic residues" evidence="1">
    <location>
        <begin position="164"/>
        <end position="173"/>
    </location>
</feature>
<dbReference type="PANTHER" id="PTHR31589">
    <property type="entry name" value="PROTEIN, PUTATIVE (DUF239)-RELATED-RELATED"/>
    <property type="match status" value="1"/>
</dbReference>
<evidence type="ECO:0000313" key="5">
    <source>
        <dbReference type="Proteomes" id="UP000594263"/>
    </source>
</evidence>
<dbReference type="PROSITE" id="PS52045">
    <property type="entry name" value="NEPROSIN_PEP_CD"/>
    <property type="match status" value="1"/>
</dbReference>
<feature type="domain" description="Neprosin PEP catalytic" evidence="3">
    <location>
        <begin position="177"/>
        <end position="431"/>
    </location>
</feature>